<evidence type="ECO:0008006" key="5">
    <source>
        <dbReference type="Google" id="ProtNLM"/>
    </source>
</evidence>
<dbReference type="KEGG" id="lpy:FIV34_09060"/>
<evidence type="ECO:0000313" key="4">
    <source>
        <dbReference type="Proteomes" id="UP000316093"/>
    </source>
</evidence>
<evidence type="ECO:0000256" key="2">
    <source>
        <dbReference type="SAM" id="SignalP"/>
    </source>
</evidence>
<gene>
    <name evidence="3" type="ORF">FIV34_09060</name>
</gene>
<feature type="compositionally biased region" description="Low complexity" evidence="1">
    <location>
        <begin position="31"/>
        <end position="56"/>
    </location>
</feature>
<dbReference type="AlphaFoldDB" id="A0A4Y5Z1Z1"/>
<feature type="signal peptide" evidence="2">
    <location>
        <begin position="1"/>
        <end position="20"/>
    </location>
</feature>
<feature type="compositionally biased region" description="Basic and acidic residues" evidence="1">
    <location>
        <begin position="82"/>
        <end position="97"/>
    </location>
</feature>
<reference evidence="3 4" key="1">
    <citation type="submission" date="2019-06" db="EMBL/GenBank/DDBJ databases">
        <title>A complete genome sequence for Luteibacter pinisoli MAH-14.</title>
        <authorList>
            <person name="Baltrus D.A."/>
        </authorList>
    </citation>
    <scope>NUCLEOTIDE SEQUENCE [LARGE SCALE GENOMIC DNA]</scope>
    <source>
        <strain evidence="3 4">MAH-14</strain>
    </source>
</reference>
<dbReference type="EMBL" id="CP041046">
    <property type="protein sequence ID" value="QDE39340.1"/>
    <property type="molecule type" value="Genomic_DNA"/>
</dbReference>
<dbReference type="RefSeq" id="WP_139981768.1">
    <property type="nucleotide sequence ID" value="NZ_CP041046.1"/>
</dbReference>
<feature type="region of interest" description="Disordered" evidence="1">
    <location>
        <begin position="19"/>
        <end position="112"/>
    </location>
</feature>
<accession>A0A4Y5Z1Z1</accession>
<sequence>MRPLLTLAFLIATPAAFAQAAPTSPPPATPAAPTQANPASAPVSSNPAAAPVQPASDAGATERGLSPVKPATGVTPRVRNAATHDTDAAGHTLDPHGKPVGQAPAVPSTVQH</sequence>
<name>A0A4Y5Z1Z1_9GAMM</name>
<feature type="chain" id="PRO_5021188406" description="Serine/threonine protein kinase" evidence="2">
    <location>
        <begin position="21"/>
        <end position="112"/>
    </location>
</feature>
<evidence type="ECO:0000313" key="3">
    <source>
        <dbReference type="EMBL" id="QDE39340.1"/>
    </source>
</evidence>
<dbReference type="Proteomes" id="UP000316093">
    <property type="component" value="Chromosome"/>
</dbReference>
<organism evidence="3 4">
    <name type="scientific">Luteibacter pinisoli</name>
    <dbReference type="NCBI Taxonomy" id="2589080"/>
    <lineage>
        <taxon>Bacteria</taxon>
        <taxon>Pseudomonadati</taxon>
        <taxon>Pseudomonadota</taxon>
        <taxon>Gammaproteobacteria</taxon>
        <taxon>Lysobacterales</taxon>
        <taxon>Rhodanobacteraceae</taxon>
        <taxon>Luteibacter</taxon>
    </lineage>
</organism>
<evidence type="ECO:0000256" key="1">
    <source>
        <dbReference type="SAM" id="MobiDB-lite"/>
    </source>
</evidence>
<proteinExistence type="predicted"/>
<keyword evidence="2" id="KW-0732">Signal</keyword>
<keyword evidence="4" id="KW-1185">Reference proteome</keyword>
<protein>
    <recommendedName>
        <fullName evidence="5">Serine/threonine protein kinase</fullName>
    </recommendedName>
</protein>